<keyword evidence="1" id="KW-1185">Reference proteome</keyword>
<proteinExistence type="predicted"/>
<evidence type="ECO:0000313" key="2">
    <source>
        <dbReference type="RefSeq" id="XP_073809465.1"/>
    </source>
</evidence>
<evidence type="ECO:0000313" key="1">
    <source>
        <dbReference type="Proteomes" id="UP000000437"/>
    </source>
</evidence>
<accession>A0AC58JSL0</accession>
<protein>
    <submittedName>
        <fullName evidence="2">Sphingosine 1-phosphate receptor 5b isoform X1</fullName>
    </submittedName>
</protein>
<keyword evidence="2" id="KW-0675">Receptor</keyword>
<sequence length="357" mass="39633">MDASGSSNSSSSPLCSSYQSNAVLQRHYNYTGKLERGRYRDGLQPEAVALLCVCLLIIAENLTVLLALRRNRRFHMPMFYLLGNLALSDLLAGVAYMLNVVLSGRNTLRLTPALWFLREAGVLVTLAASVLCLLAIAVERACTMRSSRPQQSSRRRRRMRALIGLSWALAVLLGALPVLGWNCLQELRWCSTVLPLFAKSYVLFCVSVLSGVLLAIVLLYTRIFLLVRAHTHAHTHTQRSRKHMALLRTVALVLGAFILCWTPLFALLLLDVSCPARACPILFKADYFLGVAMLNSLLNPVIYTLSSRDVRSAVLKLLCCRCTPDTHRHGLQNTLSSANATSIHKSIYPKLRLSVIT</sequence>
<gene>
    <name evidence="2" type="primary">s1pr5b</name>
    <name evidence="2" type="synonym">zgc:158362</name>
</gene>
<name>A0AC58JSL0_DANRE</name>
<reference evidence="2" key="1">
    <citation type="submission" date="2025-08" db="UniProtKB">
        <authorList>
            <consortium name="RefSeq"/>
        </authorList>
    </citation>
    <scope>IDENTIFICATION</scope>
    <source>
        <strain evidence="2">Tuebingen</strain>
        <tissue evidence="2">Fibroblasts and whole tissue</tissue>
    </source>
</reference>
<dbReference type="RefSeq" id="XP_073809465.1">
    <property type="nucleotide sequence ID" value="XM_073953364.1"/>
</dbReference>
<dbReference type="Proteomes" id="UP000000437">
    <property type="component" value="Chromosome 6"/>
</dbReference>
<organism evidence="1 2">
    <name type="scientific">Danio rerio</name>
    <name type="common">Zebrafish</name>
    <name type="synonym">Brachydanio rerio</name>
    <dbReference type="NCBI Taxonomy" id="7955"/>
    <lineage>
        <taxon>Eukaryota</taxon>
        <taxon>Metazoa</taxon>
        <taxon>Chordata</taxon>
        <taxon>Craniata</taxon>
        <taxon>Vertebrata</taxon>
        <taxon>Euteleostomi</taxon>
        <taxon>Actinopterygii</taxon>
        <taxon>Neopterygii</taxon>
        <taxon>Teleostei</taxon>
        <taxon>Ostariophysi</taxon>
        <taxon>Cypriniformes</taxon>
        <taxon>Danionidae</taxon>
        <taxon>Danioninae</taxon>
        <taxon>Danio</taxon>
    </lineage>
</organism>